<keyword evidence="2" id="KW-1185">Reference proteome</keyword>
<dbReference type="OrthoDB" id="9799670at2"/>
<evidence type="ECO:0000313" key="2">
    <source>
        <dbReference type="Proteomes" id="UP000003781"/>
    </source>
</evidence>
<protein>
    <recommendedName>
        <fullName evidence="3">DUF2283 domain-containing protein</fullName>
    </recommendedName>
</protein>
<dbReference type="AlphaFoldDB" id="A3IZS5"/>
<name>A3IZS5_9CHRO</name>
<dbReference type="InterPro" id="IPR019270">
    <property type="entry name" value="DUF2283"/>
</dbReference>
<dbReference type="PANTHER" id="PTHR37029:SF1">
    <property type="entry name" value="SSR1768 PROTEIN"/>
    <property type="match status" value="1"/>
</dbReference>
<dbReference type="RefSeq" id="WP_008278889.1">
    <property type="nucleotide sequence ID" value="NZ_AAXW01000117.1"/>
</dbReference>
<dbReference type="Pfam" id="PF10049">
    <property type="entry name" value="DUF2283"/>
    <property type="match status" value="1"/>
</dbReference>
<proteinExistence type="predicted"/>
<dbReference type="PANTHER" id="PTHR37029">
    <property type="entry name" value="SSR1768 PROTEIN"/>
    <property type="match status" value="1"/>
</dbReference>
<reference evidence="1 2" key="1">
    <citation type="submission" date="2007-03" db="EMBL/GenBank/DDBJ databases">
        <authorList>
            <person name="Stal L."/>
            <person name="Ferriera S."/>
            <person name="Johnson J."/>
            <person name="Kravitz S."/>
            <person name="Beeson K."/>
            <person name="Sutton G."/>
            <person name="Rogers Y.-H."/>
            <person name="Friedman R."/>
            <person name="Frazier M."/>
            <person name="Venter J.C."/>
        </authorList>
    </citation>
    <scope>NUCLEOTIDE SEQUENCE [LARGE SCALE GENOMIC DNA]</scope>
    <source>
        <strain evidence="1 2">CCY0110</strain>
    </source>
</reference>
<sequence>MKIQYFEETDTLYIIFSKNSPVETRDLDENTLIDLDENGQMCSMTIEHAKNRVDIPNIEYTTIKR</sequence>
<dbReference type="Proteomes" id="UP000003781">
    <property type="component" value="Unassembled WGS sequence"/>
</dbReference>
<accession>A3IZS5</accession>
<evidence type="ECO:0008006" key="3">
    <source>
        <dbReference type="Google" id="ProtNLM"/>
    </source>
</evidence>
<evidence type="ECO:0000313" key="1">
    <source>
        <dbReference type="EMBL" id="EAZ88018.1"/>
    </source>
</evidence>
<dbReference type="eggNOG" id="COG5428">
    <property type="taxonomic scope" value="Bacteria"/>
</dbReference>
<organism evidence="1 2">
    <name type="scientific">Crocosphaera chwakensis CCY0110</name>
    <dbReference type="NCBI Taxonomy" id="391612"/>
    <lineage>
        <taxon>Bacteria</taxon>
        <taxon>Bacillati</taxon>
        <taxon>Cyanobacteriota</taxon>
        <taxon>Cyanophyceae</taxon>
        <taxon>Oscillatoriophycideae</taxon>
        <taxon>Chroococcales</taxon>
        <taxon>Aphanothecaceae</taxon>
        <taxon>Crocosphaera</taxon>
        <taxon>Crocosphaera chwakensis</taxon>
    </lineage>
</organism>
<comment type="caution">
    <text evidence="1">The sequence shown here is derived from an EMBL/GenBank/DDBJ whole genome shotgun (WGS) entry which is preliminary data.</text>
</comment>
<gene>
    <name evidence="1" type="ORF">CY0110_13136</name>
</gene>
<dbReference type="EMBL" id="AAXW01000117">
    <property type="protein sequence ID" value="EAZ88018.1"/>
    <property type="molecule type" value="Genomic_DNA"/>
</dbReference>